<protein>
    <recommendedName>
        <fullName evidence="3">Porin</fullName>
    </recommendedName>
</protein>
<gene>
    <name evidence="1" type="ORF">GT347_00760</name>
</gene>
<evidence type="ECO:0008006" key="3">
    <source>
        <dbReference type="Google" id="ProtNLM"/>
    </source>
</evidence>
<keyword evidence="2" id="KW-1185">Reference proteome</keyword>
<evidence type="ECO:0000313" key="1">
    <source>
        <dbReference type="EMBL" id="QHJ01353.1"/>
    </source>
</evidence>
<dbReference type="KEGG" id="xyk:GT347_00760"/>
<dbReference type="EMBL" id="CP047650">
    <property type="protein sequence ID" value="QHJ01353.1"/>
    <property type="molecule type" value="Genomic_DNA"/>
</dbReference>
<sequence length="192" mass="21852">MNLRYTRGDDHVWIGYFRSPALEFSQPRAGWDAVYTLGVLRVLPSLQIASGGFAGGSLALEAGTTWFGGGGLGRTNLRNYANLNFDPNDSLTLYGGYRWDDADSVVLQLVRDNRLNPDQQNLHLIWRNELAGGERFTVDLLAKQGTVEDRFIRRAGLSFNYEWRRWFAKLAWDPLVNFTPQNMVRLSTGMRF</sequence>
<accession>A0A857JEI9</accession>
<dbReference type="Proteomes" id="UP000464787">
    <property type="component" value="Chromosome"/>
</dbReference>
<proteinExistence type="predicted"/>
<reference evidence="1 2" key="1">
    <citation type="submission" date="2020-01" db="EMBL/GenBank/DDBJ databases">
        <title>Genome sequencing of strain KACC 21265.</title>
        <authorList>
            <person name="Heo J."/>
            <person name="Kim S.-J."/>
            <person name="Kim J.-S."/>
            <person name="Hong S.-B."/>
            <person name="Kwon S.-W."/>
        </authorList>
    </citation>
    <scope>NUCLEOTIDE SEQUENCE [LARGE SCALE GENOMIC DNA]</scope>
    <source>
        <strain evidence="1 2">KACC 21265</strain>
    </source>
</reference>
<evidence type="ECO:0000313" key="2">
    <source>
        <dbReference type="Proteomes" id="UP000464787"/>
    </source>
</evidence>
<name>A0A857JEI9_9BURK</name>
<dbReference type="AlphaFoldDB" id="A0A857JEI9"/>
<organism evidence="1 2">
    <name type="scientific">Xylophilus rhododendri</name>
    <dbReference type="NCBI Taxonomy" id="2697032"/>
    <lineage>
        <taxon>Bacteria</taxon>
        <taxon>Pseudomonadati</taxon>
        <taxon>Pseudomonadota</taxon>
        <taxon>Betaproteobacteria</taxon>
        <taxon>Burkholderiales</taxon>
        <taxon>Xylophilus</taxon>
    </lineage>
</organism>